<evidence type="ECO:0000313" key="3">
    <source>
        <dbReference type="Proteomes" id="UP001427805"/>
    </source>
</evidence>
<dbReference type="Proteomes" id="UP001427805">
    <property type="component" value="Unassembled WGS sequence"/>
</dbReference>
<sequence length="152" mass="16714">MRILLIAALLGLGGCGEACRTCLASSPRNPVATAELEKIRLFDGERLPGSARDVYYHEECSVDCTYWLRFTVPDADARSFAARFHARPRKGYDPMPESGGGNEGPGFAWWPDKFPDGFEGDEVERDAARTSALVIARDDKGNATVWVTESNK</sequence>
<proteinExistence type="predicted"/>
<feature type="region of interest" description="Disordered" evidence="1">
    <location>
        <begin position="91"/>
        <end position="122"/>
    </location>
</feature>
<reference evidence="2 3" key="1">
    <citation type="submission" date="2024-05" db="EMBL/GenBank/DDBJ databases">
        <title>Sphingomonas sp. HF-S3 16S ribosomal RNA gene Genome sequencing and assembly.</title>
        <authorList>
            <person name="Lee H."/>
        </authorList>
    </citation>
    <scope>NUCLEOTIDE SEQUENCE [LARGE SCALE GENOMIC DNA]</scope>
    <source>
        <strain evidence="2 3">HF-S3</strain>
    </source>
</reference>
<gene>
    <name evidence="2" type="ORF">TPR58_04165</name>
</gene>
<evidence type="ECO:0000256" key="1">
    <source>
        <dbReference type="SAM" id="MobiDB-lite"/>
    </source>
</evidence>
<keyword evidence="3" id="KW-1185">Reference proteome</keyword>
<protein>
    <recommendedName>
        <fullName evidence="4">Lipoprotein</fullName>
    </recommendedName>
</protein>
<dbReference type="RefSeq" id="WP_346245355.1">
    <property type="nucleotide sequence ID" value="NZ_JBDIZK010000002.1"/>
</dbReference>
<accession>A0ABV0B745</accession>
<name>A0ABV0B745_9SPHN</name>
<comment type="caution">
    <text evidence="2">The sequence shown here is derived from an EMBL/GenBank/DDBJ whole genome shotgun (WGS) entry which is preliminary data.</text>
</comment>
<evidence type="ECO:0008006" key="4">
    <source>
        <dbReference type="Google" id="ProtNLM"/>
    </source>
</evidence>
<dbReference type="EMBL" id="JBDIZK010000002">
    <property type="protein sequence ID" value="MEN3746351.1"/>
    <property type="molecule type" value="Genomic_DNA"/>
</dbReference>
<evidence type="ECO:0000313" key="2">
    <source>
        <dbReference type="EMBL" id="MEN3746351.1"/>
    </source>
</evidence>
<organism evidence="2 3">
    <name type="scientific">Sphingomonas rustica</name>
    <dbReference type="NCBI Taxonomy" id="3103142"/>
    <lineage>
        <taxon>Bacteria</taxon>
        <taxon>Pseudomonadati</taxon>
        <taxon>Pseudomonadota</taxon>
        <taxon>Alphaproteobacteria</taxon>
        <taxon>Sphingomonadales</taxon>
        <taxon>Sphingomonadaceae</taxon>
        <taxon>Sphingomonas</taxon>
    </lineage>
</organism>
<dbReference type="PROSITE" id="PS51257">
    <property type="entry name" value="PROKAR_LIPOPROTEIN"/>
    <property type="match status" value="1"/>
</dbReference>